<dbReference type="Pfam" id="PF26251">
    <property type="entry name" value="TPR_TRAPPC9-Trs120"/>
    <property type="match status" value="1"/>
</dbReference>
<evidence type="ECO:0000256" key="2">
    <source>
        <dbReference type="ARBA" id="ARBA00023034"/>
    </source>
</evidence>
<dbReference type="InterPro" id="IPR058563">
    <property type="entry name" value="Trs120_TRAPPC9_N"/>
</dbReference>
<gene>
    <name evidence="8" type="ORF">HGRIS_013034</name>
</gene>
<dbReference type="InterPro" id="IPR058565">
    <property type="entry name" value="Ig_TRAPPC9_Trs120_1st"/>
</dbReference>
<dbReference type="PANTHER" id="PTHR21512">
    <property type="entry name" value="TRAFFICKING PROTEIN PARTICLE COMPLEX SUBUNIT 9"/>
    <property type="match status" value="1"/>
</dbReference>
<feature type="domain" description="Trs120/TRAPPC9 TPR region" evidence="5">
    <location>
        <begin position="367"/>
        <end position="676"/>
    </location>
</feature>
<feature type="region of interest" description="Disordered" evidence="3">
    <location>
        <begin position="200"/>
        <end position="232"/>
    </location>
</feature>
<dbReference type="Pfam" id="PF26254">
    <property type="entry name" value="Ig_TRAPPC9-Trs120_1st"/>
    <property type="match status" value="1"/>
</dbReference>
<feature type="domain" description="Trs120/TRAPPC9 first Ig-like" evidence="6">
    <location>
        <begin position="691"/>
        <end position="889"/>
    </location>
</feature>
<evidence type="ECO:0000256" key="3">
    <source>
        <dbReference type="SAM" id="MobiDB-lite"/>
    </source>
</evidence>
<evidence type="ECO:0008006" key="10">
    <source>
        <dbReference type="Google" id="ProtNLM"/>
    </source>
</evidence>
<comment type="caution">
    <text evidence="8">The sequence shown here is derived from an EMBL/GenBank/DDBJ whole genome shotgun (WGS) entry which is preliminary data.</text>
</comment>
<comment type="subcellular location">
    <subcellularLocation>
        <location evidence="1">Golgi apparatus</location>
    </subcellularLocation>
</comment>
<reference evidence="9" key="1">
    <citation type="submission" date="2024-06" db="EMBL/GenBank/DDBJ databases">
        <title>Multi-omics analyses provide insights into the biosynthesis of the anticancer antibiotic pleurotin in Hohenbuehelia grisea.</title>
        <authorList>
            <person name="Weaver J.A."/>
            <person name="Alberti F."/>
        </authorList>
    </citation>
    <scope>NUCLEOTIDE SEQUENCE [LARGE SCALE GENOMIC DNA]</scope>
    <source>
        <strain evidence="9">T-177</strain>
    </source>
</reference>
<evidence type="ECO:0000259" key="7">
    <source>
        <dbReference type="Pfam" id="PF26282"/>
    </source>
</evidence>
<dbReference type="Pfam" id="PF26282">
    <property type="entry name" value="Ig_TRAPPC9-Trs120_3rd"/>
    <property type="match status" value="1"/>
</dbReference>
<evidence type="ECO:0000313" key="8">
    <source>
        <dbReference type="EMBL" id="KAL0946868.1"/>
    </source>
</evidence>
<accession>A0ABR3IUB3</accession>
<sequence length="1332" mass="145718">MENHAFASLAQIRILLVPVGSIQKPIFDKCAAEIRAIDQIDVPPDDRAESERARFLPRRNTTAHLYLSFPSHPPPHSHGPLSLFRPSHFPLAVIGIASSEDASAFPEIQSSFDDLLSDMFPPGAMFPLAKNCFVFETGEGASSVNLTDKVPGVVVIPNMLGKQKLYLETLLVDLATHILGEFGVLVQTLESPLGNEYLNSSSMPVLPPRSEMPASLDADAKQDPPSLLSHNSQPEISKSAFTLSSAPVKRNSSAVSALPSAGFRQSTFGAPVLPKKRASGIGAASSHGRLYKVFGDLFMLAGRTDDSMTWYSEAIALFKGPQDAAWHASALEAMATLPVLEAWSAGQGLNTSTSGGKEPWSDISDKLTQAAALYSKAPLSEMEQNYALLTYLYSCCVIRNASLLFAIWSAKGWGPMAFTTMLQPGPHPYLPPTLSHGDNGSLSLDRLSIISGVSRSSIAAALTPLHGPWLLHLGARERVDILETLAGLYSCLGYKRKEAYILREVLGCVMDLLVCGREEDGASRITGLPTHTPGTADSTRGDMGIRHSESSVGNESILRLLKYVCKVLRIEVDAVKLLHGGLDPAAQPAQAETLEAASLAYDNDIAEELQEQHGWSELQVGVVREAVAVAEALPDFMVVAQFALSALRTQQAILSAGDQYHLYSTAARAVATARRRGDMQTLTYWSGRPIISITVAAIAFQRMTVEKPLSALSTKLPNVNAIIPGSTDPFLYNPRKAQANQGKTLVVQNEELEFIVMMQNPYVFDLELESLSLSTSGVQFETRPIRLAVPAASFQPVLLSGKALETGNLTVRGCIVQAPGGTPREFILPLATEEEELRLSRKRSALACETDRYKYSGLSGITWSSSPKRSSAQLQNTTFKFLECTVVPEQPLLRIRRTSVTHGAVMLYEGETSNIRLTLENVSSLPIDFLRLAFEDSTMGPAQQALADGQLSVFDTYETEYDLLHQPLFVWNGNTSVDMAPAQKLPINVQCFGKAGCTTGTIHISYGYVQRPTEEGKPPPSVFHTRQLSYPIMITVYQMLECFGMDVLAISTHGSSDHSVIADRKSDLRVEEEGWCLFSVEVKNTYGVPFEVTFERVQEGTGKATATTVISPGSTSKIVIPIKKMLLPTSRISKPIPTLSDRQFVVDKFGLSAEEEQTQRELFWYREELFKCVNATWREAGGTRHGGLSLRRQRMSLRMLDILRTEKARVSLSLLSCSNEGETLIPYGQGVYHPLPHEFVYLRIKVTCFAPDPGVFVVDLDLSPAQHVLYEGVLSSIPIGRLRQGESRELDVLLCFLCYGRFDITAQVRTILNDRAGSDRISSSTLLAVIRQ</sequence>
<evidence type="ECO:0000259" key="5">
    <source>
        <dbReference type="Pfam" id="PF26251"/>
    </source>
</evidence>
<dbReference type="Pfam" id="PF08626">
    <property type="entry name" value="TRAPPC9-Trs120"/>
    <property type="match status" value="1"/>
</dbReference>
<dbReference type="PANTHER" id="PTHR21512:SF5">
    <property type="entry name" value="TRAFFICKING PROTEIN PARTICLE COMPLEX SUBUNIT 9"/>
    <property type="match status" value="1"/>
</dbReference>
<keyword evidence="2" id="KW-0333">Golgi apparatus</keyword>
<evidence type="ECO:0000259" key="4">
    <source>
        <dbReference type="Pfam" id="PF08626"/>
    </source>
</evidence>
<name>A0ABR3IUB3_9AGAR</name>
<feature type="region of interest" description="Disordered" evidence="3">
    <location>
        <begin position="525"/>
        <end position="546"/>
    </location>
</feature>
<dbReference type="Pfam" id="PF26280">
    <property type="entry name" value="Ig_TRAPPC9-Trs120_2nd"/>
    <property type="match status" value="1"/>
</dbReference>
<evidence type="ECO:0000313" key="9">
    <source>
        <dbReference type="Proteomes" id="UP001556367"/>
    </source>
</evidence>
<feature type="domain" description="Trs120/TRAPPC9 N-terminal" evidence="4">
    <location>
        <begin position="7"/>
        <end position="344"/>
    </location>
</feature>
<dbReference type="Proteomes" id="UP001556367">
    <property type="component" value="Unassembled WGS sequence"/>
</dbReference>
<proteinExistence type="predicted"/>
<keyword evidence="9" id="KW-1185">Reference proteome</keyword>
<evidence type="ECO:0000259" key="6">
    <source>
        <dbReference type="Pfam" id="PF26254"/>
    </source>
</evidence>
<feature type="domain" description="Trs120/TRAPPC9 third Ig-like" evidence="7">
    <location>
        <begin position="1042"/>
        <end position="1204"/>
    </location>
</feature>
<dbReference type="EMBL" id="JASNQZ010000015">
    <property type="protein sequence ID" value="KAL0946868.1"/>
    <property type="molecule type" value="Genomic_DNA"/>
</dbReference>
<organism evidence="8 9">
    <name type="scientific">Hohenbuehelia grisea</name>
    <dbReference type="NCBI Taxonomy" id="104357"/>
    <lineage>
        <taxon>Eukaryota</taxon>
        <taxon>Fungi</taxon>
        <taxon>Dikarya</taxon>
        <taxon>Basidiomycota</taxon>
        <taxon>Agaricomycotina</taxon>
        <taxon>Agaricomycetes</taxon>
        <taxon>Agaricomycetidae</taxon>
        <taxon>Agaricales</taxon>
        <taxon>Pleurotineae</taxon>
        <taxon>Pleurotaceae</taxon>
        <taxon>Hohenbuehelia</taxon>
    </lineage>
</organism>
<dbReference type="InterPro" id="IPR013935">
    <property type="entry name" value="Trs120_TRAPPC9"/>
</dbReference>
<dbReference type="InterPro" id="IPR058564">
    <property type="entry name" value="TPR_TRAPPC9_Trs120"/>
</dbReference>
<dbReference type="InterPro" id="IPR058567">
    <property type="entry name" value="Ig_TRAPPC9_Trs120_3rd"/>
</dbReference>
<protein>
    <recommendedName>
        <fullName evidence="10">Transport protein particle subunit trs120</fullName>
    </recommendedName>
</protein>
<evidence type="ECO:0000256" key="1">
    <source>
        <dbReference type="ARBA" id="ARBA00004555"/>
    </source>
</evidence>